<evidence type="ECO:0000256" key="1">
    <source>
        <dbReference type="SAM" id="MobiDB-lite"/>
    </source>
</evidence>
<dbReference type="EMBL" id="MU854241">
    <property type="protein sequence ID" value="KAK3933442.1"/>
    <property type="molecule type" value="Genomic_DNA"/>
</dbReference>
<reference evidence="4" key="1">
    <citation type="journal article" date="2023" name="Mol. Phylogenet. Evol.">
        <title>Genome-scale phylogeny and comparative genomics of the fungal order Sordariales.</title>
        <authorList>
            <person name="Hensen N."/>
            <person name="Bonometti L."/>
            <person name="Westerberg I."/>
            <person name="Brannstrom I.O."/>
            <person name="Guillou S."/>
            <person name="Cros-Aarteil S."/>
            <person name="Calhoun S."/>
            <person name="Haridas S."/>
            <person name="Kuo A."/>
            <person name="Mondo S."/>
            <person name="Pangilinan J."/>
            <person name="Riley R."/>
            <person name="LaButti K."/>
            <person name="Andreopoulos B."/>
            <person name="Lipzen A."/>
            <person name="Chen C."/>
            <person name="Yan M."/>
            <person name="Daum C."/>
            <person name="Ng V."/>
            <person name="Clum A."/>
            <person name="Steindorff A."/>
            <person name="Ohm R.A."/>
            <person name="Martin F."/>
            <person name="Silar P."/>
            <person name="Natvig D.O."/>
            <person name="Lalanne C."/>
            <person name="Gautier V."/>
            <person name="Ament-Velasquez S.L."/>
            <person name="Kruys A."/>
            <person name="Hutchinson M.I."/>
            <person name="Powell A.J."/>
            <person name="Barry K."/>
            <person name="Miller A.N."/>
            <person name="Grigoriev I.V."/>
            <person name="Debuchy R."/>
            <person name="Gladieux P."/>
            <person name="Hiltunen Thoren M."/>
            <person name="Johannesson H."/>
        </authorList>
    </citation>
    <scope>NUCLEOTIDE SEQUENCE [LARGE SCALE GENOMIC DNA]</scope>
    <source>
        <strain evidence="4">CBS 340.73</strain>
    </source>
</reference>
<name>A0AAN6MU19_9PEZI</name>
<dbReference type="InterPro" id="IPR000210">
    <property type="entry name" value="BTB/POZ_dom"/>
</dbReference>
<proteinExistence type="predicted"/>
<evidence type="ECO:0000313" key="3">
    <source>
        <dbReference type="EMBL" id="KAK3933442.1"/>
    </source>
</evidence>
<keyword evidence="4" id="KW-1185">Reference proteome</keyword>
<feature type="domain" description="BTB" evidence="2">
    <location>
        <begin position="70"/>
        <end position="106"/>
    </location>
</feature>
<feature type="region of interest" description="Disordered" evidence="1">
    <location>
        <begin position="1"/>
        <end position="22"/>
    </location>
</feature>
<dbReference type="AlphaFoldDB" id="A0AAN6MU19"/>
<protein>
    <recommendedName>
        <fullName evidence="2">BTB domain-containing protein</fullName>
    </recommendedName>
</protein>
<evidence type="ECO:0000259" key="2">
    <source>
        <dbReference type="Pfam" id="PF00651"/>
    </source>
</evidence>
<accession>A0AAN6MU19</accession>
<dbReference type="InterPro" id="IPR011333">
    <property type="entry name" value="SKP1/BTB/POZ_sf"/>
</dbReference>
<sequence>MIGACHGQAKRGRPVRKRKPRRQHMDYRRVVGVQKDSFAKLELARPMSDDRVTVFLGDDESSFCLDAKDLCACSPFFASALTGGFREAKDRVVRLPEVDAETFELFEKWLRDRRIPELKERDWKLLCKFFVLTDYLQLSSVLLAQRDKEHRRRKP</sequence>
<dbReference type="Proteomes" id="UP001303473">
    <property type="component" value="Unassembled WGS sequence"/>
</dbReference>
<evidence type="ECO:0000313" key="4">
    <source>
        <dbReference type="Proteomes" id="UP001303473"/>
    </source>
</evidence>
<dbReference type="CDD" id="cd18186">
    <property type="entry name" value="BTB_POZ_ZBTB_KLHL-like"/>
    <property type="match status" value="1"/>
</dbReference>
<dbReference type="SUPFAM" id="SSF54695">
    <property type="entry name" value="POZ domain"/>
    <property type="match status" value="1"/>
</dbReference>
<dbReference type="Pfam" id="PF00651">
    <property type="entry name" value="BTB"/>
    <property type="match status" value="1"/>
</dbReference>
<comment type="caution">
    <text evidence="3">The sequence shown here is derived from an EMBL/GenBank/DDBJ whole genome shotgun (WGS) entry which is preliminary data.</text>
</comment>
<dbReference type="Gene3D" id="3.30.710.10">
    <property type="entry name" value="Potassium Channel Kv1.1, Chain A"/>
    <property type="match status" value="1"/>
</dbReference>
<gene>
    <name evidence="3" type="ORF">QBC46DRAFT_402364</name>
</gene>
<feature type="compositionally biased region" description="Basic residues" evidence="1">
    <location>
        <begin position="8"/>
        <end position="22"/>
    </location>
</feature>
<organism evidence="3 4">
    <name type="scientific">Diplogelasinospora grovesii</name>
    <dbReference type="NCBI Taxonomy" id="303347"/>
    <lineage>
        <taxon>Eukaryota</taxon>
        <taxon>Fungi</taxon>
        <taxon>Dikarya</taxon>
        <taxon>Ascomycota</taxon>
        <taxon>Pezizomycotina</taxon>
        <taxon>Sordariomycetes</taxon>
        <taxon>Sordariomycetidae</taxon>
        <taxon>Sordariales</taxon>
        <taxon>Diplogelasinosporaceae</taxon>
        <taxon>Diplogelasinospora</taxon>
    </lineage>
</organism>